<dbReference type="GO" id="GO:0004620">
    <property type="term" value="F:phospholipase activity"/>
    <property type="evidence" value="ECO:0007669"/>
    <property type="project" value="TreeGrafter"/>
</dbReference>
<sequence length="397" mass="43641">MDISKNFASTSKNMITVLSIDGGGVRGIIPATILRFLEEKLQEFDGADVRLADYFDVISGTSTGGLVAAMLAAPNEKNRPLFAAKDITNFYLENSFSIFPNKRGILGSIQSLFATLNGPKYSGDYLHNLIKRYVHGIRIHQTLTNVVIPTYDINLQQPVIFSTFEAKRNALKDAYLLDICIGTSAAPTYLPAHHFETEDSANNTRSFDLIDGGVAANNPTLVAINEVTKEFLKVDQDCQPPLKTKFLVLSLGTGFKTASYKATDVAKWGVLGWLSNKGMVPIMDTFMQSSSDMVDIHASVVFQGFHSQKNYLRIQEPELTGDAASVDISTKENLDNLVKIGETLLEKPLSRVNLDTGMYDPVQGEGTNKDALIRFAKELSKERKLRLSSGMETNLAP</sequence>
<feature type="short sequence motif" description="GXSXG" evidence="6">
    <location>
        <begin position="60"/>
        <end position="64"/>
    </location>
</feature>
<dbReference type="PROSITE" id="PS51635">
    <property type="entry name" value="PNPLA"/>
    <property type="match status" value="1"/>
</dbReference>
<dbReference type="SUPFAM" id="SSF52151">
    <property type="entry name" value="FabD/lysophospholipase-like"/>
    <property type="match status" value="1"/>
</dbReference>
<dbReference type="AlphaFoldDB" id="A0A0D6QV99"/>
<protein>
    <recommendedName>
        <fullName evidence="7">Patatin</fullName>
        <ecNumber evidence="7">3.1.1.-</ecNumber>
    </recommendedName>
</protein>
<dbReference type="InterPro" id="IPR002641">
    <property type="entry name" value="PNPLA_dom"/>
</dbReference>
<dbReference type="GO" id="GO:0006952">
    <property type="term" value="P:defense response"/>
    <property type="evidence" value="ECO:0007669"/>
    <property type="project" value="UniProtKB-KW"/>
</dbReference>
<evidence type="ECO:0000256" key="4">
    <source>
        <dbReference type="ARBA" id="ARBA00022963"/>
    </source>
</evidence>
<organism evidence="9">
    <name type="scientific">Araucaria cunninghamii</name>
    <name type="common">Hoop pine</name>
    <name type="synonym">Moreton Bay pine</name>
    <dbReference type="NCBI Taxonomy" id="56994"/>
    <lineage>
        <taxon>Eukaryota</taxon>
        <taxon>Viridiplantae</taxon>
        <taxon>Streptophyta</taxon>
        <taxon>Embryophyta</taxon>
        <taxon>Tracheophyta</taxon>
        <taxon>Spermatophyta</taxon>
        <taxon>Pinopsida</taxon>
        <taxon>Pinidae</taxon>
        <taxon>Conifers II</taxon>
        <taxon>Araucariales</taxon>
        <taxon>Araucariaceae</taxon>
        <taxon>Araucaria</taxon>
    </lineage>
</organism>
<dbReference type="InterPro" id="IPR016035">
    <property type="entry name" value="Acyl_Trfase/lysoPLipase"/>
</dbReference>
<dbReference type="CDD" id="cd07214">
    <property type="entry name" value="Pat17_isozyme_like"/>
    <property type="match status" value="1"/>
</dbReference>
<accession>A0A0D6QV99</accession>
<evidence type="ECO:0000256" key="1">
    <source>
        <dbReference type="ARBA" id="ARBA00010240"/>
    </source>
</evidence>
<dbReference type="EMBL" id="GCKF01040401">
    <property type="protein sequence ID" value="JAG95492.1"/>
    <property type="molecule type" value="Transcribed_RNA"/>
</dbReference>
<feature type="active site" description="Nucleophile" evidence="6">
    <location>
        <position position="62"/>
    </location>
</feature>
<feature type="short sequence motif" description="DGA/G" evidence="6">
    <location>
        <begin position="211"/>
        <end position="213"/>
    </location>
</feature>
<name>A0A0D6QV99_ARACU</name>
<keyword evidence="4 6" id="KW-0442">Lipid degradation</keyword>
<evidence type="ECO:0000256" key="7">
    <source>
        <dbReference type="RuleBase" id="RU361262"/>
    </source>
</evidence>
<dbReference type="Gene3D" id="3.40.1090.10">
    <property type="entry name" value="Cytosolic phospholipase A2 catalytic domain"/>
    <property type="match status" value="1"/>
</dbReference>
<comment type="domain">
    <text evidence="7">The nitrogen atoms of the two glycine residues in the GGXR motif define the oxyanion hole, and stabilize the oxyanion that forms during the nucleophilic attack by the catalytic serine during substrate cleavage.</text>
</comment>
<evidence type="ECO:0000256" key="5">
    <source>
        <dbReference type="ARBA" id="ARBA00023098"/>
    </source>
</evidence>
<feature type="domain" description="PNPLA" evidence="8">
    <location>
        <begin position="18"/>
        <end position="224"/>
    </location>
</feature>
<feature type="short sequence motif" description="GXGXXG" evidence="6">
    <location>
        <begin position="22"/>
        <end position="27"/>
    </location>
</feature>
<comment type="function">
    <text evidence="7">Lipolytic acyl hydrolase (LAH).</text>
</comment>
<dbReference type="FunFam" id="3.40.1090.10:FF:000005">
    <property type="entry name" value="Patatin"/>
    <property type="match status" value="1"/>
</dbReference>
<keyword evidence="2 6" id="KW-0378">Hydrolase</keyword>
<evidence type="ECO:0000313" key="9">
    <source>
        <dbReference type="EMBL" id="JAG95492.1"/>
    </source>
</evidence>
<dbReference type="PANTHER" id="PTHR32176">
    <property type="entry name" value="XYLOSE ISOMERASE"/>
    <property type="match status" value="1"/>
</dbReference>
<keyword evidence="5 6" id="KW-0443">Lipid metabolism</keyword>
<dbReference type="GO" id="GO:0047372">
    <property type="term" value="F:monoacylglycerol lipase activity"/>
    <property type="evidence" value="ECO:0007669"/>
    <property type="project" value="TreeGrafter"/>
</dbReference>
<dbReference type="EC" id="3.1.1.-" evidence="7"/>
<evidence type="ECO:0000259" key="8">
    <source>
        <dbReference type="PROSITE" id="PS51635"/>
    </source>
</evidence>
<reference evidence="9" key="1">
    <citation type="submission" date="2015-03" db="EMBL/GenBank/DDBJ databases">
        <title>A transcriptome of Araucaria cunninghamii, an australian fine timber species.</title>
        <authorList>
            <person name="Jing Yi C.J.Y."/>
            <person name="Yin San L.Y.S."/>
            <person name="Abdul Karim S.S."/>
            <person name="Wan Azmi N.N."/>
            <person name="Hercus R.R."/>
            <person name="Croft L.L."/>
        </authorList>
    </citation>
    <scope>NUCLEOTIDE SEQUENCE</scope>
    <source>
        <strain evidence="9">MI0301</strain>
        <tissue evidence="9">Leaf</tissue>
    </source>
</reference>
<evidence type="ECO:0000256" key="3">
    <source>
        <dbReference type="ARBA" id="ARBA00022821"/>
    </source>
</evidence>
<evidence type="ECO:0000256" key="6">
    <source>
        <dbReference type="PROSITE-ProRule" id="PRU01161"/>
    </source>
</evidence>
<dbReference type="Pfam" id="PF01734">
    <property type="entry name" value="Patatin"/>
    <property type="match status" value="1"/>
</dbReference>
<keyword evidence="3" id="KW-0611">Plant defense</keyword>
<proteinExistence type="inferred from homology"/>
<comment type="similarity">
    <text evidence="1 7">Belongs to the patatin family.</text>
</comment>
<feature type="active site" description="Proton acceptor" evidence="6">
    <location>
        <position position="211"/>
    </location>
</feature>
<dbReference type="PANTHER" id="PTHR32176:SF92">
    <property type="entry name" value="XYLOSE ISOMERASE"/>
    <property type="match status" value="1"/>
</dbReference>
<dbReference type="GO" id="GO:0016042">
    <property type="term" value="P:lipid catabolic process"/>
    <property type="evidence" value="ECO:0007669"/>
    <property type="project" value="UniProtKB-UniRule"/>
</dbReference>
<evidence type="ECO:0000256" key="2">
    <source>
        <dbReference type="ARBA" id="ARBA00022801"/>
    </source>
</evidence>